<name>A0ABP6LHB8_9ACTN</name>
<protein>
    <submittedName>
        <fullName evidence="2">Uncharacterized protein</fullName>
    </submittedName>
</protein>
<feature type="region of interest" description="Disordered" evidence="1">
    <location>
        <begin position="1"/>
        <end position="50"/>
    </location>
</feature>
<organism evidence="2 3">
    <name type="scientific">Streptomyces glomeratus</name>
    <dbReference type="NCBI Taxonomy" id="284452"/>
    <lineage>
        <taxon>Bacteria</taxon>
        <taxon>Bacillati</taxon>
        <taxon>Actinomycetota</taxon>
        <taxon>Actinomycetes</taxon>
        <taxon>Kitasatosporales</taxon>
        <taxon>Streptomycetaceae</taxon>
        <taxon>Streptomyces</taxon>
    </lineage>
</organism>
<proteinExistence type="predicted"/>
<feature type="compositionally biased region" description="Basic and acidic residues" evidence="1">
    <location>
        <begin position="41"/>
        <end position="50"/>
    </location>
</feature>
<reference evidence="3" key="1">
    <citation type="journal article" date="2019" name="Int. J. Syst. Evol. Microbiol.">
        <title>The Global Catalogue of Microorganisms (GCM) 10K type strain sequencing project: providing services to taxonomists for standard genome sequencing and annotation.</title>
        <authorList>
            <consortium name="The Broad Institute Genomics Platform"/>
            <consortium name="The Broad Institute Genome Sequencing Center for Infectious Disease"/>
            <person name="Wu L."/>
            <person name="Ma J."/>
        </authorList>
    </citation>
    <scope>NUCLEOTIDE SEQUENCE [LARGE SCALE GENOMIC DNA]</scope>
    <source>
        <strain evidence="3">JCM 9091</strain>
    </source>
</reference>
<gene>
    <name evidence="2" type="ORF">GCM10010448_23720</name>
</gene>
<keyword evidence="3" id="KW-1185">Reference proteome</keyword>
<dbReference type="Proteomes" id="UP001501532">
    <property type="component" value="Unassembled WGS sequence"/>
</dbReference>
<dbReference type="EMBL" id="BAAAUF010000018">
    <property type="protein sequence ID" value="GAA3040408.1"/>
    <property type="molecule type" value="Genomic_DNA"/>
</dbReference>
<evidence type="ECO:0000256" key="1">
    <source>
        <dbReference type="SAM" id="MobiDB-lite"/>
    </source>
</evidence>
<comment type="caution">
    <text evidence="2">The sequence shown here is derived from an EMBL/GenBank/DDBJ whole genome shotgun (WGS) entry which is preliminary data.</text>
</comment>
<evidence type="ECO:0000313" key="2">
    <source>
        <dbReference type="EMBL" id="GAA3040408.1"/>
    </source>
</evidence>
<evidence type="ECO:0000313" key="3">
    <source>
        <dbReference type="Proteomes" id="UP001501532"/>
    </source>
</evidence>
<accession>A0ABP6LHB8</accession>
<sequence>MLSPPEPEPERSVEPGFPRAAVAATRDQVVRRSAPFGTGPHEGRDRCRAPRYAERTRWAKCSRNAPATMPVGTATMPLGTGVRVPTPHGQDRTMKHPHLPTTEAAVTAIHEIAREFGLEFAVTHDIGADQTSRRTAAGAFTVLDPDGSLPHEAFVELGGSPAVTVRLFPEDDAKVTVDDVDFEDLPRDSVPAFLRSVYGGLARVKGRAFPPGHWLIVPLPGDETYRELIPHTTLTPWLARNARA</sequence>